<organism evidence="3 4">
    <name type="scientific">Gracilibacillus thailandensis</name>
    <dbReference type="NCBI Taxonomy" id="563735"/>
    <lineage>
        <taxon>Bacteria</taxon>
        <taxon>Bacillati</taxon>
        <taxon>Bacillota</taxon>
        <taxon>Bacilli</taxon>
        <taxon>Bacillales</taxon>
        <taxon>Bacillaceae</taxon>
        <taxon>Gracilibacillus</taxon>
    </lineage>
</organism>
<feature type="domain" description="Gfo/Idh/MocA-like oxidoreductase N-terminal" evidence="1">
    <location>
        <begin position="8"/>
        <end position="123"/>
    </location>
</feature>
<dbReference type="InterPro" id="IPR051450">
    <property type="entry name" value="Gfo/Idh/MocA_Oxidoreductases"/>
</dbReference>
<dbReference type="InterPro" id="IPR055170">
    <property type="entry name" value="GFO_IDH_MocA-like_dom"/>
</dbReference>
<dbReference type="PANTHER" id="PTHR43377">
    <property type="entry name" value="BILIVERDIN REDUCTASE A"/>
    <property type="match status" value="1"/>
</dbReference>
<dbReference type="InterPro" id="IPR000683">
    <property type="entry name" value="Gfo/Idh/MocA-like_OxRdtase_N"/>
</dbReference>
<reference evidence="3 4" key="1">
    <citation type="submission" date="2019-10" db="EMBL/GenBank/DDBJ databases">
        <title>Gracilibacillus salitolerans sp. nov., a moderate halophile isolated from a saline soil in northwest China.</title>
        <authorList>
            <person name="Gan L."/>
        </authorList>
    </citation>
    <scope>NUCLEOTIDE SEQUENCE [LARGE SCALE GENOMIC DNA]</scope>
    <source>
        <strain evidence="3 4">TP2-8</strain>
    </source>
</reference>
<dbReference type="EMBL" id="WJEE01000028">
    <property type="protein sequence ID" value="MRI67267.1"/>
    <property type="molecule type" value="Genomic_DNA"/>
</dbReference>
<feature type="domain" description="GFO/IDH/MocA-like oxidoreductase" evidence="2">
    <location>
        <begin position="134"/>
        <end position="253"/>
    </location>
</feature>
<evidence type="ECO:0000313" key="3">
    <source>
        <dbReference type="EMBL" id="MRI67267.1"/>
    </source>
</evidence>
<keyword evidence="4" id="KW-1185">Reference proteome</keyword>
<dbReference type="AlphaFoldDB" id="A0A6N7QYW7"/>
<dbReference type="GO" id="GO:0000166">
    <property type="term" value="F:nucleotide binding"/>
    <property type="evidence" value="ECO:0007669"/>
    <property type="project" value="InterPro"/>
</dbReference>
<evidence type="ECO:0000313" key="4">
    <source>
        <dbReference type="Proteomes" id="UP000435187"/>
    </source>
</evidence>
<dbReference type="SUPFAM" id="SSF55347">
    <property type="entry name" value="Glyceraldehyde-3-phosphate dehydrogenase-like, C-terminal domain"/>
    <property type="match status" value="1"/>
</dbReference>
<sequence length="339" mass="37940">MSTKHHIIVGGCGGMANVWLDYVEQRENASIVGLVDLNKEAAQKKADQRNLHVPIFTDIATAIKETGANLVFDVTIPAAHKQVVTTALEAGCHVFGEKPMAESLNDALEVKKIAERTGRTYSVMQNRRYLKEIRSLRHFLERDGLGKVHTVNVDFYLGPHFGGFREQMDHPLIVDMAIHTFDQARYISKSNAVSVYCHEFNPTGSWYNGNASAICIFEMADGSVFTFRGSWAAEGFRTSWNGDWRIIGTKGTAKWDGFDHLTTEIVKKPSDTAFLKETEQSTILNSWTGKEEHAGCLDEMFAALEENRQAETDCHDNIHSMKMVFAAIESAEKGEKVYL</sequence>
<dbReference type="PANTHER" id="PTHR43377:SF1">
    <property type="entry name" value="BILIVERDIN REDUCTASE A"/>
    <property type="match status" value="1"/>
</dbReference>
<name>A0A6N7QYW7_9BACI</name>
<dbReference type="Pfam" id="PF22725">
    <property type="entry name" value="GFO_IDH_MocA_C3"/>
    <property type="match status" value="1"/>
</dbReference>
<protein>
    <submittedName>
        <fullName evidence="3">Gfo/Idh/MocA family oxidoreductase</fullName>
    </submittedName>
</protein>
<proteinExistence type="predicted"/>
<dbReference type="Pfam" id="PF01408">
    <property type="entry name" value="GFO_IDH_MocA"/>
    <property type="match status" value="1"/>
</dbReference>
<evidence type="ECO:0000259" key="2">
    <source>
        <dbReference type="Pfam" id="PF22725"/>
    </source>
</evidence>
<evidence type="ECO:0000259" key="1">
    <source>
        <dbReference type="Pfam" id="PF01408"/>
    </source>
</evidence>
<dbReference type="SUPFAM" id="SSF51735">
    <property type="entry name" value="NAD(P)-binding Rossmann-fold domains"/>
    <property type="match status" value="1"/>
</dbReference>
<dbReference type="Proteomes" id="UP000435187">
    <property type="component" value="Unassembled WGS sequence"/>
</dbReference>
<dbReference type="Gene3D" id="3.30.360.10">
    <property type="entry name" value="Dihydrodipicolinate Reductase, domain 2"/>
    <property type="match status" value="1"/>
</dbReference>
<gene>
    <name evidence="3" type="ORF">GH885_13080</name>
</gene>
<dbReference type="InterPro" id="IPR036291">
    <property type="entry name" value="NAD(P)-bd_dom_sf"/>
</dbReference>
<accession>A0A6N7QYW7</accession>
<comment type="caution">
    <text evidence="3">The sequence shown here is derived from an EMBL/GenBank/DDBJ whole genome shotgun (WGS) entry which is preliminary data.</text>
</comment>
<dbReference type="RefSeq" id="WP_153835864.1">
    <property type="nucleotide sequence ID" value="NZ_JBHUMW010000052.1"/>
</dbReference>
<dbReference type="Gene3D" id="3.40.50.720">
    <property type="entry name" value="NAD(P)-binding Rossmann-like Domain"/>
    <property type="match status" value="1"/>
</dbReference>